<proteinExistence type="predicted"/>
<dbReference type="KEGG" id="pgb:H744_1c1028"/>
<dbReference type="Proteomes" id="UP000032303">
    <property type="component" value="Chromosome 1"/>
</dbReference>
<evidence type="ECO:0000313" key="3">
    <source>
        <dbReference type="Proteomes" id="UP000032303"/>
    </source>
</evidence>
<accession>A0A0C5WFY3</accession>
<name>A0A0C5WFY3_9GAMM</name>
<evidence type="ECO:0000256" key="1">
    <source>
        <dbReference type="SAM" id="SignalP"/>
    </source>
</evidence>
<dbReference type="OrthoDB" id="5829311at2"/>
<feature type="chain" id="PRO_5002184101" description="Outer membrane protein beta-barrel domain-containing protein" evidence="1">
    <location>
        <begin position="23"/>
        <end position="214"/>
    </location>
</feature>
<dbReference type="STRING" id="658445.H744_1c1028"/>
<dbReference type="EMBL" id="CP005973">
    <property type="protein sequence ID" value="AJR06053.1"/>
    <property type="molecule type" value="Genomic_DNA"/>
</dbReference>
<sequence>MNNILTRLSVLTLILSPTLAQAQTSTTEFDYISGGFQYTALSHEFTTSHYFYDNTHGTTVADSMAGAYLKGSWNFAHRLYVAGKVELSKRNQVSLTHQIAGIGFYQPFSPSLSLFSTVGIANLNLKQGESIGNKDKKYSDSGAGADIGLRLLLLDNWMIEPSFRFEQLDEKYNEYRVGNVFNVSNNMKIEANFSYATIDKYSMTNYQLGIRYAF</sequence>
<dbReference type="InterPro" id="IPR011250">
    <property type="entry name" value="OMP/PagP_B-barrel"/>
</dbReference>
<reference evidence="2 3" key="1">
    <citation type="submission" date="2013-05" db="EMBL/GenBank/DDBJ databases">
        <title>Complete genome sequence of the lipase-producing bacterium Photobacterium gaetbulicola Gung47.</title>
        <authorList>
            <person name="Kim Y.-O."/>
        </authorList>
    </citation>
    <scope>NUCLEOTIDE SEQUENCE [LARGE SCALE GENOMIC DNA]</scope>
    <source>
        <strain evidence="2 3">Gung47</strain>
    </source>
</reference>
<evidence type="ECO:0008006" key="4">
    <source>
        <dbReference type="Google" id="ProtNLM"/>
    </source>
</evidence>
<organism evidence="2 3">
    <name type="scientific">Photobacterium gaetbulicola Gung47</name>
    <dbReference type="NCBI Taxonomy" id="658445"/>
    <lineage>
        <taxon>Bacteria</taxon>
        <taxon>Pseudomonadati</taxon>
        <taxon>Pseudomonadota</taxon>
        <taxon>Gammaproteobacteria</taxon>
        <taxon>Vibrionales</taxon>
        <taxon>Vibrionaceae</taxon>
        <taxon>Photobacterium</taxon>
    </lineage>
</organism>
<dbReference type="SUPFAM" id="SSF56925">
    <property type="entry name" value="OMPA-like"/>
    <property type="match status" value="1"/>
</dbReference>
<evidence type="ECO:0000313" key="2">
    <source>
        <dbReference type="EMBL" id="AJR06053.1"/>
    </source>
</evidence>
<dbReference type="HOGENOM" id="CLU_1223821_0_0_6"/>
<gene>
    <name evidence="2" type="ORF">H744_1c1028</name>
</gene>
<keyword evidence="1" id="KW-0732">Signal</keyword>
<keyword evidence="3" id="KW-1185">Reference proteome</keyword>
<feature type="signal peptide" evidence="1">
    <location>
        <begin position="1"/>
        <end position="22"/>
    </location>
</feature>
<dbReference type="AlphaFoldDB" id="A0A0C5WFY3"/>
<protein>
    <recommendedName>
        <fullName evidence="4">Outer membrane protein beta-barrel domain-containing protein</fullName>
    </recommendedName>
</protein>
<dbReference type="PATRIC" id="fig|658445.3.peg.1109"/>